<dbReference type="STRING" id="366584.SAMN05216377_11637"/>
<evidence type="ECO:0000313" key="2">
    <source>
        <dbReference type="EMBL" id="SDG85711.1"/>
    </source>
</evidence>
<accession>A0A1G7XNM1</accession>
<dbReference type="RefSeq" id="WP_093088451.1">
    <property type="nucleotide sequence ID" value="NZ_FNBE01000016.1"/>
</dbReference>
<feature type="region of interest" description="Disordered" evidence="1">
    <location>
        <begin position="1"/>
        <end position="64"/>
    </location>
</feature>
<organism evidence="2 3">
    <name type="scientific">Pseudonocardia oroxyli</name>
    <dbReference type="NCBI Taxonomy" id="366584"/>
    <lineage>
        <taxon>Bacteria</taxon>
        <taxon>Bacillati</taxon>
        <taxon>Actinomycetota</taxon>
        <taxon>Actinomycetes</taxon>
        <taxon>Pseudonocardiales</taxon>
        <taxon>Pseudonocardiaceae</taxon>
        <taxon>Pseudonocardia</taxon>
    </lineage>
</organism>
<dbReference type="EMBL" id="FNBE01000016">
    <property type="protein sequence ID" value="SDG85711.1"/>
    <property type="molecule type" value="Genomic_DNA"/>
</dbReference>
<proteinExistence type="predicted"/>
<feature type="compositionally biased region" description="Basic and acidic residues" evidence="1">
    <location>
        <begin position="1"/>
        <end position="39"/>
    </location>
</feature>
<protein>
    <submittedName>
        <fullName evidence="2">Uncharacterized protein</fullName>
    </submittedName>
</protein>
<keyword evidence="3" id="KW-1185">Reference proteome</keyword>
<name>A0A1G7XNM1_PSEOR</name>
<evidence type="ECO:0000313" key="3">
    <source>
        <dbReference type="Proteomes" id="UP000198967"/>
    </source>
</evidence>
<dbReference type="Proteomes" id="UP000198967">
    <property type="component" value="Unassembled WGS sequence"/>
</dbReference>
<dbReference type="AlphaFoldDB" id="A0A1G7XNM1"/>
<reference evidence="2 3" key="1">
    <citation type="submission" date="2016-10" db="EMBL/GenBank/DDBJ databases">
        <authorList>
            <person name="de Groot N.N."/>
        </authorList>
    </citation>
    <scope>NUCLEOTIDE SEQUENCE [LARGE SCALE GENOMIC DNA]</scope>
    <source>
        <strain evidence="2 3">CGMCC 4.3143</strain>
    </source>
</reference>
<evidence type="ECO:0000256" key="1">
    <source>
        <dbReference type="SAM" id="MobiDB-lite"/>
    </source>
</evidence>
<gene>
    <name evidence="2" type="ORF">SAMN05216377_11637</name>
</gene>
<sequence>MSEARDPRPDDPHHLEEKVDRLEEEVLGHRVDQDRHDGTDDTDVEGQPSADDAQGAAPGDEPTD</sequence>